<comment type="caution">
    <text evidence="1">The sequence shown here is derived from an EMBL/GenBank/DDBJ whole genome shotgun (WGS) entry which is preliminary data.</text>
</comment>
<evidence type="ECO:0000313" key="1">
    <source>
        <dbReference type="EMBL" id="GLQ74554.1"/>
    </source>
</evidence>
<reference evidence="2" key="1">
    <citation type="journal article" date="2019" name="Int. J. Syst. Evol. Microbiol.">
        <title>The Global Catalogue of Microorganisms (GCM) 10K type strain sequencing project: providing services to taxonomists for standard genome sequencing and annotation.</title>
        <authorList>
            <consortium name="The Broad Institute Genomics Platform"/>
            <consortium name="The Broad Institute Genome Sequencing Center for Infectious Disease"/>
            <person name="Wu L."/>
            <person name="Ma J."/>
        </authorList>
    </citation>
    <scope>NUCLEOTIDE SEQUENCE [LARGE SCALE GENOMIC DNA]</scope>
    <source>
        <strain evidence="2">NBRC 15640</strain>
    </source>
</reference>
<protein>
    <recommendedName>
        <fullName evidence="3">DUF2913 family protein</fullName>
    </recommendedName>
</protein>
<dbReference type="Pfam" id="PF11140">
    <property type="entry name" value="DUF2913"/>
    <property type="match status" value="1"/>
</dbReference>
<dbReference type="EMBL" id="BSNX01000056">
    <property type="protein sequence ID" value="GLQ74554.1"/>
    <property type="molecule type" value="Genomic_DNA"/>
</dbReference>
<accession>A0AAV5NWC7</accession>
<dbReference type="Proteomes" id="UP001156690">
    <property type="component" value="Unassembled WGS sequence"/>
</dbReference>
<dbReference type="RefSeq" id="WP_126609345.1">
    <property type="nucleotide sequence ID" value="NZ_AP025144.1"/>
</dbReference>
<evidence type="ECO:0000313" key="2">
    <source>
        <dbReference type="Proteomes" id="UP001156690"/>
    </source>
</evidence>
<dbReference type="AlphaFoldDB" id="A0AAV5NWC7"/>
<gene>
    <name evidence="1" type="ORF">GCM10007932_39150</name>
</gene>
<evidence type="ECO:0008006" key="3">
    <source>
        <dbReference type="Google" id="ProtNLM"/>
    </source>
</evidence>
<dbReference type="InterPro" id="IPR021316">
    <property type="entry name" value="DUF2913"/>
</dbReference>
<keyword evidence="2" id="KW-1185">Reference proteome</keyword>
<organism evidence="1 2">
    <name type="scientific">Vibrio penaeicida</name>
    <dbReference type="NCBI Taxonomy" id="104609"/>
    <lineage>
        <taxon>Bacteria</taxon>
        <taxon>Pseudomonadati</taxon>
        <taxon>Pseudomonadota</taxon>
        <taxon>Gammaproteobacteria</taxon>
        <taxon>Vibrionales</taxon>
        <taxon>Vibrionaceae</taxon>
        <taxon>Vibrio</taxon>
    </lineage>
</organism>
<proteinExistence type="predicted"/>
<name>A0AAV5NWC7_9VIBR</name>
<sequence length="197" mass="22534">MEHSQLFKTLALHALLHLQFQIQLKPRVVTGTLAKNDVLIRWFKPKLKLNKYKSIRKQIKLFVNLSKHSNSNLERFLEGLVLGEDGKPGYPHLDGYLLLMNEIEKKLGTTVVLSTPEALDLDFNKNGNLVAVLSQDLNAHFNDANQLQMPVPMLFRGNLTHRHTFLGSIYANSQFDYDVEYEDDSFIRILLSAKAES</sequence>